<dbReference type="Proteomes" id="UP000887574">
    <property type="component" value="Unplaced"/>
</dbReference>
<evidence type="ECO:0000259" key="3">
    <source>
        <dbReference type="PROSITE" id="PS51034"/>
    </source>
</evidence>
<sequence length="174" mass="19386">MGIILSLWCVSLWCTSVYGAQSNPPESSINRLHEPEADCSFSVHDKGPEGAEIEGTSLNQELYYKIKCKPENGYCLRVSNCTVSPDSPDQKPYSIIDELGCTKEPSLFEHVQYEDDFTAGIYNPYPIRFRGQKSAVKFQCSTTLSPSGPDGVCERHRCITWSEYTKDANKPSAA</sequence>
<proteinExistence type="predicted"/>
<dbReference type="WBParaSite" id="jg13176">
    <property type="protein sequence ID" value="jg13176"/>
    <property type="gene ID" value="jg13176"/>
</dbReference>
<dbReference type="InterPro" id="IPR051962">
    <property type="entry name" value="Cuticlin"/>
</dbReference>
<keyword evidence="1 2" id="KW-0732">Signal</keyword>
<dbReference type="PANTHER" id="PTHR22907:SF60">
    <property type="entry name" value="CUTICLIN-3"/>
    <property type="match status" value="1"/>
</dbReference>
<protein>
    <submittedName>
        <fullName evidence="5">ZP domain-containing protein</fullName>
    </submittedName>
</protein>
<keyword evidence="4" id="KW-1185">Reference proteome</keyword>
<evidence type="ECO:0000313" key="4">
    <source>
        <dbReference type="Proteomes" id="UP000887574"/>
    </source>
</evidence>
<feature type="signal peptide" evidence="2">
    <location>
        <begin position="1"/>
        <end position="19"/>
    </location>
</feature>
<evidence type="ECO:0000313" key="5">
    <source>
        <dbReference type="WBParaSite" id="jg13176"/>
    </source>
</evidence>
<dbReference type="Pfam" id="PF25301">
    <property type="entry name" value="CUT_C"/>
    <property type="match status" value="1"/>
</dbReference>
<dbReference type="InterPro" id="IPR057475">
    <property type="entry name" value="CUT_C"/>
</dbReference>
<feature type="domain" description="ZP" evidence="3">
    <location>
        <begin position="1"/>
        <end position="165"/>
    </location>
</feature>
<dbReference type="PROSITE" id="PS51034">
    <property type="entry name" value="ZP_2"/>
    <property type="match status" value="1"/>
</dbReference>
<evidence type="ECO:0000256" key="1">
    <source>
        <dbReference type="ARBA" id="ARBA00022729"/>
    </source>
</evidence>
<dbReference type="PANTHER" id="PTHR22907">
    <property type="entry name" value="GH04558P"/>
    <property type="match status" value="1"/>
</dbReference>
<accession>A0A915CX39</accession>
<dbReference type="InterPro" id="IPR001507">
    <property type="entry name" value="ZP_dom"/>
</dbReference>
<evidence type="ECO:0000256" key="2">
    <source>
        <dbReference type="SAM" id="SignalP"/>
    </source>
</evidence>
<name>A0A915CX39_9BILA</name>
<organism evidence="4 5">
    <name type="scientific">Ditylenchus dipsaci</name>
    <dbReference type="NCBI Taxonomy" id="166011"/>
    <lineage>
        <taxon>Eukaryota</taxon>
        <taxon>Metazoa</taxon>
        <taxon>Ecdysozoa</taxon>
        <taxon>Nematoda</taxon>
        <taxon>Chromadorea</taxon>
        <taxon>Rhabditida</taxon>
        <taxon>Tylenchina</taxon>
        <taxon>Tylenchomorpha</taxon>
        <taxon>Sphaerularioidea</taxon>
        <taxon>Anguinidae</taxon>
        <taxon>Anguininae</taxon>
        <taxon>Ditylenchus</taxon>
    </lineage>
</organism>
<reference evidence="5" key="1">
    <citation type="submission" date="2022-11" db="UniProtKB">
        <authorList>
            <consortium name="WormBaseParasite"/>
        </authorList>
    </citation>
    <scope>IDENTIFICATION</scope>
</reference>
<feature type="chain" id="PRO_5037287504" evidence="2">
    <location>
        <begin position="20"/>
        <end position="174"/>
    </location>
</feature>
<dbReference type="AlphaFoldDB" id="A0A915CX39"/>